<evidence type="ECO:0000256" key="1">
    <source>
        <dbReference type="ARBA" id="ARBA00001946"/>
    </source>
</evidence>
<dbReference type="AlphaFoldDB" id="A0A4Z0FBK1"/>
<dbReference type="UniPathway" id="UPA00138"/>
<dbReference type="Pfam" id="PF00391">
    <property type="entry name" value="PEP-utilizers"/>
    <property type="match status" value="1"/>
</dbReference>
<comment type="catalytic activity">
    <reaction evidence="14 15">
        <text>pyruvate + ATP + H2O = phosphoenolpyruvate + AMP + phosphate + 2 H(+)</text>
        <dbReference type="Rhea" id="RHEA:11364"/>
        <dbReference type="ChEBI" id="CHEBI:15361"/>
        <dbReference type="ChEBI" id="CHEBI:15377"/>
        <dbReference type="ChEBI" id="CHEBI:15378"/>
        <dbReference type="ChEBI" id="CHEBI:30616"/>
        <dbReference type="ChEBI" id="CHEBI:43474"/>
        <dbReference type="ChEBI" id="CHEBI:58702"/>
        <dbReference type="ChEBI" id="CHEBI:456215"/>
        <dbReference type="EC" id="2.7.9.2"/>
    </reaction>
</comment>
<feature type="domain" description="Pyruvate phosphate dikinase AMP/ATP-binding" evidence="17">
    <location>
        <begin position="17"/>
        <end position="339"/>
    </location>
</feature>
<dbReference type="OrthoDB" id="9765468at2"/>
<evidence type="ECO:0000256" key="14">
    <source>
        <dbReference type="ARBA" id="ARBA00047700"/>
    </source>
</evidence>
<evidence type="ECO:0000256" key="8">
    <source>
        <dbReference type="ARBA" id="ARBA00022723"/>
    </source>
</evidence>
<dbReference type="SUPFAM" id="SSF52009">
    <property type="entry name" value="Phosphohistidine domain"/>
    <property type="match status" value="1"/>
</dbReference>
<dbReference type="NCBIfam" id="TIGR01418">
    <property type="entry name" value="PEP_synth"/>
    <property type="match status" value="1"/>
</dbReference>
<dbReference type="FunFam" id="3.30.1490.20:FF:000010">
    <property type="entry name" value="Phosphoenolpyruvate synthase"/>
    <property type="match status" value="1"/>
</dbReference>
<dbReference type="InterPro" id="IPR023151">
    <property type="entry name" value="PEP_util_CS"/>
</dbReference>
<keyword evidence="19" id="KW-0670">Pyruvate</keyword>
<evidence type="ECO:0000256" key="7">
    <source>
        <dbReference type="ARBA" id="ARBA00022679"/>
    </source>
</evidence>
<dbReference type="InterPro" id="IPR040442">
    <property type="entry name" value="Pyrv_kinase-like_dom_sf"/>
</dbReference>
<dbReference type="SUPFAM" id="SSF56059">
    <property type="entry name" value="Glutathione synthetase ATP-binding domain-like"/>
    <property type="match status" value="1"/>
</dbReference>
<evidence type="ECO:0000256" key="15">
    <source>
        <dbReference type="PIRNR" id="PIRNR000854"/>
    </source>
</evidence>
<dbReference type="InterPro" id="IPR036637">
    <property type="entry name" value="Phosphohistidine_dom_sf"/>
</dbReference>
<evidence type="ECO:0000256" key="4">
    <source>
        <dbReference type="ARBA" id="ARBA00007837"/>
    </source>
</evidence>
<evidence type="ECO:0000313" key="19">
    <source>
        <dbReference type="EMBL" id="TFZ83876.1"/>
    </source>
</evidence>
<dbReference type="InterPro" id="IPR008279">
    <property type="entry name" value="PEP-util_enz_mobile_dom"/>
</dbReference>
<evidence type="ECO:0000256" key="9">
    <source>
        <dbReference type="ARBA" id="ARBA00022741"/>
    </source>
</evidence>
<dbReference type="Gene3D" id="3.20.20.60">
    <property type="entry name" value="Phosphoenolpyruvate-binding domains"/>
    <property type="match status" value="1"/>
</dbReference>
<dbReference type="Proteomes" id="UP000297890">
    <property type="component" value="Unassembled WGS sequence"/>
</dbReference>
<evidence type="ECO:0000256" key="11">
    <source>
        <dbReference type="ARBA" id="ARBA00022840"/>
    </source>
</evidence>
<keyword evidence="10 15" id="KW-0418">Kinase</keyword>
<dbReference type="FunFam" id="3.30.470.20:FF:000017">
    <property type="entry name" value="Phosphoenolpyruvate synthase"/>
    <property type="match status" value="1"/>
</dbReference>
<accession>A0A4Z0FBK1</accession>
<evidence type="ECO:0000256" key="13">
    <source>
        <dbReference type="ARBA" id="ARBA00033470"/>
    </source>
</evidence>
<dbReference type="GO" id="GO:0006094">
    <property type="term" value="P:gluconeogenesis"/>
    <property type="evidence" value="ECO:0007669"/>
    <property type="project" value="UniProtKB-UniPathway"/>
</dbReference>
<dbReference type="GO" id="GO:0005524">
    <property type="term" value="F:ATP binding"/>
    <property type="evidence" value="ECO:0007669"/>
    <property type="project" value="UniProtKB-KW"/>
</dbReference>
<keyword evidence="9 15" id="KW-0547">Nucleotide-binding</keyword>
<proteinExistence type="inferred from homology"/>
<evidence type="ECO:0000256" key="3">
    <source>
        <dbReference type="ARBA" id="ARBA00004742"/>
    </source>
</evidence>
<dbReference type="Gene3D" id="3.50.30.10">
    <property type="entry name" value="Phosphohistidine domain"/>
    <property type="match status" value="1"/>
</dbReference>
<evidence type="ECO:0000256" key="5">
    <source>
        <dbReference type="ARBA" id="ARBA00011996"/>
    </source>
</evidence>
<comment type="caution">
    <text evidence="19">The sequence shown here is derived from an EMBL/GenBank/DDBJ whole genome shotgun (WGS) entry which is preliminary data.</text>
</comment>
<feature type="domain" description="PEP-utilising enzyme C-terminal" evidence="18">
    <location>
        <begin position="480"/>
        <end position="783"/>
    </location>
</feature>
<dbReference type="PROSITE" id="PS00742">
    <property type="entry name" value="PEP_ENZYMES_2"/>
    <property type="match status" value="1"/>
</dbReference>
<dbReference type="PANTHER" id="PTHR43030:SF1">
    <property type="entry name" value="PHOSPHOENOLPYRUVATE SYNTHASE"/>
    <property type="match status" value="1"/>
</dbReference>
<reference evidence="19 20" key="1">
    <citation type="journal article" date="2019" name="ISME J.">
        <title>Candidatus Macondimonas diazotrophica, a novel gammaproteobacterial genus dominating crude-oil-contaminated coastal sediments.</title>
        <authorList>
            <person name="Karthikeyan S."/>
            <person name="Konstantinidis K."/>
        </authorList>
    </citation>
    <scope>NUCLEOTIDE SEQUENCE [LARGE SCALE GENOMIC DNA]</scope>
    <source>
        <strain evidence="19 20">KTK01</strain>
    </source>
</reference>
<dbReference type="FunFam" id="3.50.30.10:FF:000002">
    <property type="entry name" value="Phosphoenolpyruvate synthase"/>
    <property type="match status" value="1"/>
</dbReference>
<evidence type="ECO:0000256" key="6">
    <source>
        <dbReference type="ARBA" id="ARBA00021623"/>
    </source>
</evidence>
<evidence type="ECO:0000259" key="18">
    <source>
        <dbReference type="Pfam" id="PF02896"/>
    </source>
</evidence>
<dbReference type="NCBIfam" id="NF005057">
    <property type="entry name" value="PRK06464.1"/>
    <property type="match status" value="1"/>
</dbReference>
<evidence type="ECO:0000313" key="20">
    <source>
        <dbReference type="Proteomes" id="UP000297890"/>
    </source>
</evidence>
<dbReference type="InterPro" id="IPR006319">
    <property type="entry name" value="PEP_synth"/>
</dbReference>
<evidence type="ECO:0000259" key="16">
    <source>
        <dbReference type="Pfam" id="PF00391"/>
    </source>
</evidence>
<dbReference type="EC" id="2.7.9.2" evidence="5 15"/>
<dbReference type="EMBL" id="SRIO01000002">
    <property type="protein sequence ID" value="TFZ83876.1"/>
    <property type="molecule type" value="Genomic_DNA"/>
</dbReference>
<sequence length="793" mass="86829">MESYVIWFDGLGMGDVDRVGGKNASLGEMISNLRSAGVHVPDGFATTAQAYRDFLRETGLQDRINTTLTALDVDDVNALAQTGAQIRRWIMDAPLPARLNEEITAAYEKMMAQAGGDITVAVRSSATAEDLPDASFAGQQETFLNVDGLDAVLHAIKEVFASLYNDRAISYRVHKGFDHSHVALSAGIQRMVRSDVGASGVMFTLDTESGFNGVVFITASYGLGEMVVQGAVNPDEFYVRKAALESGHPAVLRRVLGTKLIKMIYADPAANGKRVETVPVPEEDRQRFCLTDAEIEELGQQALIIEKHYGRPMDIEWGKDGRDGKIYILQARPETVKSNIGHRTLERYILKTHPDKPLAQGRAIGQKIGAGPVRVIQDISQMDRVQPGDVLVTDMTDPDWEPIMKRAAAIVTNRGGRTCHAAIIARELGIPAVVGCGDATDRVKDGEPVTVSCAEGDTGMVYPGLMEFEVRSAELDAMPDIPVKIMMNVGNPDRAFDFAMLPHSGIGLARLEFIINRMIGVHPKALLHLSEQPAELKAQIRRQMAGYDDPVEFYVTRLTEGIATLAAAFWPHPVIVRTSDFKSNEYANLIGGAQYEPHEENPMLGFRGASRYIADDFKPCFELECRALKRVRNDMGLTNVQVMIPFVRTPEGARKVTALLAENGLKRGENDLKVIMMCELPSNALLADEFLQYFDGFSIGSNDLTQLTLGLDRDSAVVAGMFDERNAAVKKLLSMAITACRAQNKYVGICGQGPSDHPDLAKWLVEQGIQSMSLNPDTVIPTWLYLADAKATT</sequence>
<dbReference type="InterPro" id="IPR013815">
    <property type="entry name" value="ATP_grasp_subdomain_1"/>
</dbReference>
<dbReference type="PIRSF" id="PIRSF000854">
    <property type="entry name" value="PEP_synthase"/>
    <property type="match status" value="1"/>
</dbReference>
<dbReference type="Gene3D" id="3.30.1490.20">
    <property type="entry name" value="ATP-grasp fold, A domain"/>
    <property type="match status" value="1"/>
</dbReference>
<dbReference type="SUPFAM" id="SSF51621">
    <property type="entry name" value="Phosphoenolpyruvate/pyruvate domain"/>
    <property type="match status" value="1"/>
</dbReference>
<dbReference type="Pfam" id="PF01326">
    <property type="entry name" value="PPDK_N"/>
    <property type="match status" value="1"/>
</dbReference>
<dbReference type="PANTHER" id="PTHR43030">
    <property type="entry name" value="PHOSPHOENOLPYRUVATE SYNTHASE"/>
    <property type="match status" value="1"/>
</dbReference>
<name>A0A4Z0FBK1_9GAMM</name>
<keyword evidence="8 15" id="KW-0479">Metal-binding</keyword>
<keyword evidence="11 15" id="KW-0067">ATP-binding</keyword>
<evidence type="ECO:0000256" key="2">
    <source>
        <dbReference type="ARBA" id="ARBA00002988"/>
    </source>
</evidence>
<comment type="pathway">
    <text evidence="3 15">Carbohydrate biosynthesis; gluconeogenesis.</text>
</comment>
<dbReference type="GO" id="GO:0008986">
    <property type="term" value="F:pyruvate, water dikinase activity"/>
    <property type="evidence" value="ECO:0007669"/>
    <property type="project" value="UniProtKB-EC"/>
</dbReference>
<keyword evidence="20" id="KW-1185">Reference proteome</keyword>
<comment type="function">
    <text evidence="2 15">Catalyzes the phosphorylation of pyruvate to phosphoenolpyruvate.</text>
</comment>
<feature type="domain" description="PEP-utilising enzyme mobile" evidence="16">
    <location>
        <begin position="386"/>
        <end position="456"/>
    </location>
</feature>
<comment type="cofactor">
    <cofactor evidence="1 15">
        <name>Mg(2+)</name>
        <dbReference type="ChEBI" id="CHEBI:18420"/>
    </cofactor>
</comment>
<evidence type="ECO:0000256" key="10">
    <source>
        <dbReference type="ARBA" id="ARBA00022777"/>
    </source>
</evidence>
<keyword evidence="7 15" id="KW-0808">Transferase</keyword>
<evidence type="ECO:0000256" key="12">
    <source>
        <dbReference type="ARBA" id="ARBA00022842"/>
    </source>
</evidence>
<dbReference type="InterPro" id="IPR015813">
    <property type="entry name" value="Pyrv/PenolPyrv_kinase-like_dom"/>
</dbReference>
<dbReference type="PROSITE" id="PS00370">
    <property type="entry name" value="PEP_ENZYMES_PHOS_SITE"/>
    <property type="match status" value="1"/>
</dbReference>
<dbReference type="InterPro" id="IPR002192">
    <property type="entry name" value="PPDK_AMP/ATP-bd"/>
</dbReference>
<dbReference type="RefSeq" id="WP_135280803.1">
    <property type="nucleotide sequence ID" value="NZ_SRIO01000002.1"/>
</dbReference>
<organism evidence="19 20">
    <name type="scientific">Candidatus Macondimonas diazotrophica</name>
    <dbReference type="NCBI Taxonomy" id="2305248"/>
    <lineage>
        <taxon>Bacteria</taxon>
        <taxon>Pseudomonadati</taxon>
        <taxon>Pseudomonadota</taxon>
        <taxon>Gammaproteobacteria</taxon>
        <taxon>Chromatiales</taxon>
        <taxon>Ectothiorhodospiraceae</taxon>
        <taxon>Candidatus Macondimonas</taxon>
    </lineage>
</organism>
<dbReference type="GO" id="GO:0046872">
    <property type="term" value="F:metal ion binding"/>
    <property type="evidence" value="ECO:0007669"/>
    <property type="project" value="UniProtKB-KW"/>
</dbReference>
<dbReference type="FunFam" id="3.20.20.60:FF:000010">
    <property type="entry name" value="Phosphoenolpyruvate synthase"/>
    <property type="match status" value="1"/>
</dbReference>
<protein>
    <recommendedName>
        <fullName evidence="6 15">Phosphoenolpyruvate synthase</fullName>
        <shortName evidence="15">PEP synthase</shortName>
        <ecNumber evidence="5 15">2.7.9.2</ecNumber>
    </recommendedName>
    <alternativeName>
        <fullName evidence="13 15">Pyruvate, water dikinase</fullName>
    </alternativeName>
</protein>
<keyword evidence="12 15" id="KW-0460">Magnesium</keyword>
<dbReference type="InterPro" id="IPR000121">
    <property type="entry name" value="PEP_util_C"/>
</dbReference>
<gene>
    <name evidence="19" type="primary">ppsA</name>
    <name evidence="19" type="ORF">E4680_02575</name>
</gene>
<evidence type="ECO:0000259" key="17">
    <source>
        <dbReference type="Pfam" id="PF01326"/>
    </source>
</evidence>
<dbReference type="Pfam" id="PF02896">
    <property type="entry name" value="PEP-utilizers_C"/>
    <property type="match status" value="1"/>
</dbReference>
<dbReference type="Gene3D" id="3.30.470.20">
    <property type="entry name" value="ATP-grasp fold, B domain"/>
    <property type="match status" value="1"/>
</dbReference>
<dbReference type="InterPro" id="IPR018274">
    <property type="entry name" value="PEP_util_AS"/>
</dbReference>
<comment type="similarity">
    <text evidence="4 15">Belongs to the PEP-utilizing enzyme family.</text>
</comment>